<feature type="compositionally biased region" description="Basic and acidic residues" evidence="5">
    <location>
        <begin position="649"/>
        <end position="664"/>
    </location>
</feature>
<reference evidence="7" key="2">
    <citation type="submission" date="2020-10" db="EMBL/GenBank/DDBJ databases">
        <authorList>
            <person name="Cooper E.A."/>
            <person name="Brenton Z.W."/>
            <person name="Flinn B.S."/>
            <person name="Jenkins J."/>
            <person name="Shu S."/>
            <person name="Flowers D."/>
            <person name="Luo F."/>
            <person name="Wang Y."/>
            <person name="Xia P."/>
            <person name="Barry K."/>
            <person name="Daum C."/>
            <person name="Lipzen A."/>
            <person name="Yoshinaga Y."/>
            <person name="Schmutz J."/>
            <person name="Saski C."/>
            <person name="Vermerris W."/>
            <person name="Kresovich S."/>
        </authorList>
    </citation>
    <scope>NUCLEOTIDE SEQUENCE</scope>
</reference>
<feature type="domain" description="NPH3" evidence="6">
    <location>
        <begin position="325"/>
        <end position="600"/>
    </location>
</feature>
<evidence type="ECO:0000256" key="4">
    <source>
        <dbReference type="SAM" id="Coils"/>
    </source>
</evidence>
<dbReference type="InterPro" id="IPR043454">
    <property type="entry name" value="NPH3/RPT2-like"/>
</dbReference>
<accession>A0A921RTF1</accession>
<evidence type="ECO:0000256" key="3">
    <source>
        <dbReference type="PROSITE-ProRule" id="PRU00982"/>
    </source>
</evidence>
<dbReference type="PROSITE" id="PS51649">
    <property type="entry name" value="NPH3"/>
    <property type="match status" value="1"/>
</dbReference>
<dbReference type="InterPro" id="IPR027356">
    <property type="entry name" value="NPH3_dom"/>
</dbReference>
<protein>
    <recommendedName>
        <fullName evidence="6">NPH3 domain-containing protein</fullName>
    </recommendedName>
</protein>
<sequence>MEGIQLRRAVKLVLTPSDPYKPAPVAARTGNAAASAGAAPARTRTHTQGAHCTLLHASLCYFLLHSTRCCIILCHRAAGCCCCYGTVLVLVAMKLVMGVDLETEVELSPAAKSEVAVFSPYSSPSTALLLQRRVVAWSKETGSPATVRVRLGDRSFDLHKDPLVSKCKYFSEASASIQSGDDDIELPASFPGVCEAFEAIALFCYGDAVALDPFNVAAVRCAAEFLGVAGLGARCDLYINQVVLQSWDDALIVLQRCQPLLPVAEELLIVSRCVESLAFMACMEILDPEQLRRDDLQPGGAGAATRALVGRRWDAELVKELAARDLWIKDLVALPFDFFERIVQALRRQGMKEKYVSPVVLFYANKWVLSKKTHKFWATTDDEAVDGETDANRRAAAILEGVIGLLPAESAAVAAGGAIPVAFYFALLSRSLTLELSDESRTKLREQVASNLQFARVDDLPLPEEEEADRSIADSREVRAMESIVSNHAASVQRRGVEAVSELWDRYLVQFAGDPKLRPERLAELIGVIPAGDRKTHNHLYEAINTYLVEHQGLSGEEKATLCGHLDCRKLSHEACIQAVQNERMPLRLIVQALFVQQLHTHRAFTECSDSFRCMHSGELVPGAGVYTPSPGCPAVPTSQPLSSSSPYDSHRGPRDAKLRARDDASDYETASFRIQALEQEIISLKQTLQRHNTLKGSASARRESKEPSFRVAADASTPAIIKRRATVSGSCIGSMRWGSQRRCASRILRVFARLAVFGRGRSRGKQSKCSAATEQPNCM</sequence>
<feature type="coiled-coil region" evidence="4">
    <location>
        <begin position="668"/>
        <end position="695"/>
    </location>
</feature>
<evidence type="ECO:0000256" key="2">
    <source>
        <dbReference type="ARBA" id="ARBA00022786"/>
    </source>
</evidence>
<comment type="caution">
    <text evidence="7">The sequence shown here is derived from an EMBL/GenBank/DDBJ whole genome shotgun (WGS) entry which is preliminary data.</text>
</comment>
<evidence type="ECO:0000256" key="5">
    <source>
        <dbReference type="SAM" id="MobiDB-lite"/>
    </source>
</evidence>
<feature type="compositionally biased region" description="Low complexity" evidence="5">
    <location>
        <begin position="637"/>
        <end position="648"/>
    </location>
</feature>
<name>A0A921RTF1_SORBI</name>
<dbReference type="Pfam" id="PF03000">
    <property type="entry name" value="NPH3"/>
    <property type="match status" value="1"/>
</dbReference>
<dbReference type="EMBL" id="CM027681">
    <property type="protein sequence ID" value="KAG0545570.1"/>
    <property type="molecule type" value="Genomic_DNA"/>
</dbReference>
<evidence type="ECO:0000259" key="6">
    <source>
        <dbReference type="PROSITE" id="PS51649"/>
    </source>
</evidence>
<comment type="similarity">
    <text evidence="3">Belongs to the NPH3 family.</text>
</comment>
<feature type="region of interest" description="Disordered" evidence="5">
    <location>
        <begin position="632"/>
        <end position="664"/>
    </location>
</feature>
<keyword evidence="4" id="KW-0175">Coiled coil</keyword>
<organism evidence="7 8">
    <name type="scientific">Sorghum bicolor</name>
    <name type="common">Sorghum</name>
    <name type="synonym">Sorghum vulgare</name>
    <dbReference type="NCBI Taxonomy" id="4558"/>
    <lineage>
        <taxon>Eukaryota</taxon>
        <taxon>Viridiplantae</taxon>
        <taxon>Streptophyta</taxon>
        <taxon>Embryophyta</taxon>
        <taxon>Tracheophyta</taxon>
        <taxon>Spermatophyta</taxon>
        <taxon>Magnoliopsida</taxon>
        <taxon>Liliopsida</taxon>
        <taxon>Poales</taxon>
        <taxon>Poaceae</taxon>
        <taxon>PACMAD clade</taxon>
        <taxon>Panicoideae</taxon>
        <taxon>Andropogonodae</taxon>
        <taxon>Andropogoneae</taxon>
        <taxon>Sorghinae</taxon>
        <taxon>Sorghum</taxon>
    </lineage>
</organism>
<evidence type="ECO:0000313" key="7">
    <source>
        <dbReference type="EMBL" id="KAG0545570.1"/>
    </source>
</evidence>
<evidence type="ECO:0000313" key="8">
    <source>
        <dbReference type="Proteomes" id="UP000807115"/>
    </source>
</evidence>
<dbReference type="PANTHER" id="PTHR32370">
    <property type="entry name" value="OS12G0117600 PROTEIN"/>
    <property type="match status" value="1"/>
</dbReference>
<dbReference type="Proteomes" id="UP000807115">
    <property type="component" value="Chromosome 2"/>
</dbReference>
<dbReference type="SUPFAM" id="SSF54695">
    <property type="entry name" value="POZ domain"/>
    <property type="match status" value="1"/>
</dbReference>
<dbReference type="Gene3D" id="3.30.710.10">
    <property type="entry name" value="Potassium Channel Kv1.1, Chain A"/>
    <property type="match status" value="1"/>
</dbReference>
<gene>
    <name evidence="7" type="ORF">BDA96_02G372400</name>
</gene>
<proteinExistence type="inferred from homology"/>
<evidence type="ECO:0000256" key="1">
    <source>
        <dbReference type="ARBA" id="ARBA00004906"/>
    </source>
</evidence>
<dbReference type="AlphaFoldDB" id="A0A921RTF1"/>
<comment type="pathway">
    <text evidence="1">Protein modification; protein ubiquitination.</text>
</comment>
<reference evidence="7" key="1">
    <citation type="journal article" date="2019" name="BMC Genomics">
        <title>A new reference genome for Sorghum bicolor reveals high levels of sequence similarity between sweet and grain genotypes: implications for the genetics of sugar metabolism.</title>
        <authorList>
            <person name="Cooper E.A."/>
            <person name="Brenton Z.W."/>
            <person name="Flinn B.S."/>
            <person name="Jenkins J."/>
            <person name="Shu S."/>
            <person name="Flowers D."/>
            <person name="Luo F."/>
            <person name="Wang Y."/>
            <person name="Xia P."/>
            <person name="Barry K."/>
            <person name="Daum C."/>
            <person name="Lipzen A."/>
            <person name="Yoshinaga Y."/>
            <person name="Schmutz J."/>
            <person name="Saski C."/>
            <person name="Vermerris W."/>
            <person name="Kresovich S."/>
        </authorList>
    </citation>
    <scope>NUCLEOTIDE SEQUENCE</scope>
</reference>
<keyword evidence="2" id="KW-0833">Ubl conjugation pathway</keyword>
<dbReference type="InterPro" id="IPR011333">
    <property type="entry name" value="SKP1/BTB/POZ_sf"/>
</dbReference>